<dbReference type="PROSITE" id="PS01186">
    <property type="entry name" value="EGF_2"/>
    <property type="match status" value="1"/>
</dbReference>
<keyword evidence="5" id="KW-1185">Reference proteome</keyword>
<evidence type="ECO:0000256" key="1">
    <source>
        <dbReference type="PROSITE-ProRule" id="PRU00076"/>
    </source>
</evidence>
<reference evidence="4 5" key="1">
    <citation type="submission" date="2022-05" db="EMBL/GenBank/DDBJ databases">
        <authorList>
            <consortium name="Genoscope - CEA"/>
            <person name="William W."/>
        </authorList>
    </citation>
    <scope>NUCLEOTIDE SEQUENCE [LARGE SCALE GENOMIC DNA]</scope>
</reference>
<accession>A0AAU9XH28</accession>
<evidence type="ECO:0000313" key="4">
    <source>
        <dbReference type="EMBL" id="CAH3145620.1"/>
    </source>
</evidence>
<dbReference type="PROSITE" id="PS50026">
    <property type="entry name" value="EGF_3"/>
    <property type="match status" value="1"/>
</dbReference>
<feature type="domain" description="EGF-like" evidence="3">
    <location>
        <begin position="126"/>
        <end position="164"/>
    </location>
</feature>
<keyword evidence="2" id="KW-0732">Signal</keyword>
<gene>
    <name evidence="4" type="ORF">PMEA_00022667</name>
</gene>
<evidence type="ECO:0000256" key="2">
    <source>
        <dbReference type="SAM" id="SignalP"/>
    </source>
</evidence>
<protein>
    <recommendedName>
        <fullName evidence="3">EGF-like domain-containing protein</fullName>
    </recommendedName>
</protein>
<feature type="disulfide bond" evidence="1">
    <location>
        <begin position="154"/>
        <end position="163"/>
    </location>
</feature>
<organism evidence="4 5">
    <name type="scientific">Pocillopora meandrina</name>
    <dbReference type="NCBI Taxonomy" id="46732"/>
    <lineage>
        <taxon>Eukaryota</taxon>
        <taxon>Metazoa</taxon>
        <taxon>Cnidaria</taxon>
        <taxon>Anthozoa</taxon>
        <taxon>Hexacorallia</taxon>
        <taxon>Scleractinia</taxon>
        <taxon>Astrocoeniina</taxon>
        <taxon>Pocilloporidae</taxon>
        <taxon>Pocillopora</taxon>
    </lineage>
</organism>
<comment type="caution">
    <text evidence="1">Lacks conserved residue(s) required for the propagation of feature annotation.</text>
</comment>
<feature type="signal peptide" evidence="2">
    <location>
        <begin position="1"/>
        <end position="19"/>
    </location>
</feature>
<dbReference type="InterPro" id="IPR000742">
    <property type="entry name" value="EGF"/>
</dbReference>
<proteinExistence type="predicted"/>
<dbReference type="Gene3D" id="2.10.25.10">
    <property type="entry name" value="Laminin"/>
    <property type="match status" value="1"/>
</dbReference>
<feature type="chain" id="PRO_5043706752" description="EGF-like domain-containing protein" evidence="2">
    <location>
        <begin position="20"/>
        <end position="187"/>
    </location>
</feature>
<sequence>MAGSLTRLFLQLFLYFASSYFTEDKPVILSLFELIQTCLVNNCRHLQFLPPMKDKALQGHVIHTSDVSDLELCQFKCYLTPSCISLNLGPITANKKRSCELCDAHGDGNKHSDSLTFRKGYLHQGTNNVCAHARCYLNSTCQTGFTDKGYRCLCPAGFTGEWCNIRMYHRDILFYPHSGLVAGIPWC</sequence>
<dbReference type="SUPFAM" id="SSF57196">
    <property type="entry name" value="EGF/Laminin"/>
    <property type="match status" value="1"/>
</dbReference>
<name>A0AAU9XH28_9CNID</name>
<dbReference type="PROSITE" id="PS00022">
    <property type="entry name" value="EGF_1"/>
    <property type="match status" value="1"/>
</dbReference>
<dbReference type="AlphaFoldDB" id="A0AAU9XH28"/>
<comment type="caution">
    <text evidence="4">The sequence shown here is derived from an EMBL/GenBank/DDBJ whole genome shotgun (WGS) entry which is preliminary data.</text>
</comment>
<dbReference type="Proteomes" id="UP001159428">
    <property type="component" value="Unassembled WGS sequence"/>
</dbReference>
<feature type="disulfide bond" evidence="1">
    <location>
        <begin position="135"/>
        <end position="152"/>
    </location>
</feature>
<keyword evidence="1" id="KW-0245">EGF-like domain</keyword>
<evidence type="ECO:0000313" key="5">
    <source>
        <dbReference type="Proteomes" id="UP001159428"/>
    </source>
</evidence>
<evidence type="ECO:0000259" key="3">
    <source>
        <dbReference type="PROSITE" id="PS50026"/>
    </source>
</evidence>
<dbReference type="EMBL" id="CALNXJ010000040">
    <property type="protein sequence ID" value="CAH3145620.1"/>
    <property type="molecule type" value="Genomic_DNA"/>
</dbReference>
<keyword evidence="1" id="KW-1015">Disulfide bond</keyword>